<name>U5QNQ0_GLOK1</name>
<dbReference type="OrthoDB" id="9774335at2"/>
<keyword evidence="3" id="KW-1003">Cell membrane</keyword>
<evidence type="ECO:0000256" key="2">
    <source>
        <dbReference type="ARBA" id="ARBA00006433"/>
    </source>
</evidence>
<dbReference type="GO" id="GO:0046685">
    <property type="term" value="P:response to arsenic-containing substance"/>
    <property type="evidence" value="ECO:0007669"/>
    <property type="project" value="UniProtKB-KW"/>
</dbReference>
<dbReference type="EMBL" id="CP003587">
    <property type="protein sequence ID" value="AGY59224.1"/>
    <property type="molecule type" value="Genomic_DNA"/>
</dbReference>
<dbReference type="KEGG" id="glj:GKIL_2978"/>
<keyword evidence="5" id="KW-0059">Arsenical resistance</keyword>
<reference evidence="9 10" key="1">
    <citation type="journal article" date="2013" name="PLoS ONE">
        <title>Cultivation and Complete Genome Sequencing of Gloeobacter kilaueensis sp. nov., from a Lava Cave in Kilauea Caldera, Hawai'i.</title>
        <authorList>
            <person name="Saw J.H."/>
            <person name="Schatz M."/>
            <person name="Brown M.V."/>
            <person name="Kunkel D.D."/>
            <person name="Foster J.S."/>
            <person name="Shick H."/>
            <person name="Christensen S."/>
            <person name="Hou S."/>
            <person name="Wan X."/>
            <person name="Donachie S.P."/>
        </authorList>
    </citation>
    <scope>NUCLEOTIDE SEQUENCE [LARGE SCALE GENOMIC DNA]</scope>
    <source>
        <strain evidence="10">JS</strain>
    </source>
</reference>
<feature type="transmembrane region" description="Helical" evidence="8">
    <location>
        <begin position="139"/>
        <end position="161"/>
    </location>
</feature>
<dbReference type="PANTHER" id="PTHR43302:SF5">
    <property type="entry name" value="TRANSPORTER ARSB-RELATED"/>
    <property type="match status" value="1"/>
</dbReference>
<evidence type="ECO:0000256" key="6">
    <source>
        <dbReference type="ARBA" id="ARBA00022989"/>
    </source>
</evidence>
<dbReference type="PANTHER" id="PTHR43302">
    <property type="entry name" value="TRANSPORTER ARSB-RELATED"/>
    <property type="match status" value="1"/>
</dbReference>
<feature type="transmembrane region" description="Helical" evidence="8">
    <location>
        <begin position="224"/>
        <end position="243"/>
    </location>
</feature>
<evidence type="ECO:0000256" key="4">
    <source>
        <dbReference type="ARBA" id="ARBA00022692"/>
    </source>
</evidence>
<evidence type="ECO:0000256" key="5">
    <source>
        <dbReference type="ARBA" id="ARBA00022849"/>
    </source>
</evidence>
<dbReference type="Proteomes" id="UP000017396">
    <property type="component" value="Chromosome"/>
</dbReference>
<dbReference type="HOGENOM" id="CLU_043931_1_0_3"/>
<feature type="transmembrane region" description="Helical" evidence="8">
    <location>
        <begin position="250"/>
        <end position="267"/>
    </location>
</feature>
<dbReference type="STRING" id="1183438.GKIL_2978"/>
<evidence type="ECO:0000313" key="10">
    <source>
        <dbReference type="Proteomes" id="UP000017396"/>
    </source>
</evidence>
<feature type="transmembrane region" description="Helical" evidence="8">
    <location>
        <begin position="321"/>
        <end position="345"/>
    </location>
</feature>
<dbReference type="PRINTS" id="PR00758">
    <property type="entry name" value="ARSENICPUMP"/>
</dbReference>
<evidence type="ECO:0000313" key="9">
    <source>
        <dbReference type="EMBL" id="AGY59224.1"/>
    </source>
</evidence>
<keyword evidence="4 8" id="KW-0812">Transmembrane</keyword>
<keyword evidence="10" id="KW-1185">Reference proteome</keyword>
<keyword evidence="6 8" id="KW-1133">Transmembrane helix</keyword>
<dbReference type="AlphaFoldDB" id="U5QNQ0"/>
<feature type="transmembrane region" description="Helical" evidence="8">
    <location>
        <begin position="182"/>
        <end position="204"/>
    </location>
</feature>
<feature type="transmembrane region" description="Helical" evidence="8">
    <location>
        <begin position="54"/>
        <end position="74"/>
    </location>
</feature>
<dbReference type="Pfam" id="PF02040">
    <property type="entry name" value="ArsB"/>
    <property type="match status" value="1"/>
</dbReference>
<feature type="transmembrane region" description="Helical" evidence="8">
    <location>
        <begin position="401"/>
        <end position="419"/>
    </location>
</feature>
<proteinExistence type="inferred from homology"/>
<dbReference type="RefSeq" id="WP_023174465.1">
    <property type="nucleotide sequence ID" value="NC_022600.1"/>
</dbReference>
<feature type="transmembrane region" description="Helical" evidence="8">
    <location>
        <begin position="95"/>
        <end position="119"/>
    </location>
</feature>
<protein>
    <submittedName>
        <fullName evidence="9">Arsenical pump membrane protein</fullName>
    </submittedName>
</protein>
<keyword evidence="7 8" id="KW-0472">Membrane</keyword>
<evidence type="ECO:0000256" key="7">
    <source>
        <dbReference type="ARBA" id="ARBA00023136"/>
    </source>
</evidence>
<dbReference type="GO" id="GO:0005886">
    <property type="term" value="C:plasma membrane"/>
    <property type="evidence" value="ECO:0007669"/>
    <property type="project" value="UniProtKB-SubCell"/>
</dbReference>
<accession>U5QNQ0</accession>
<comment type="subcellular location">
    <subcellularLocation>
        <location evidence="1">Cell membrane</location>
        <topology evidence="1">Multi-pass membrane protein</topology>
    </subcellularLocation>
</comment>
<organism evidence="9 10">
    <name type="scientific">Gloeobacter kilaueensis (strain ATCC BAA-2537 / CCAP 1431/1 / ULC 316 / JS1)</name>
    <dbReference type="NCBI Taxonomy" id="1183438"/>
    <lineage>
        <taxon>Bacteria</taxon>
        <taxon>Bacillati</taxon>
        <taxon>Cyanobacteriota</taxon>
        <taxon>Cyanophyceae</taxon>
        <taxon>Gloeobacterales</taxon>
        <taxon>Gloeobacteraceae</taxon>
        <taxon>Gloeobacter</taxon>
    </lineage>
</organism>
<sequence length="420" mass="44458">MPHPLALLIFVAVLLLVLARPYRLPVAYPAVAGAALMLLLGAVQPADVLQVVRLSWDAVLTLIALVILSMALRANGFFRWAALQVVRRSGGNGRVLLVVLIALTALVAAILANDGAVLILTPLAWELMDELEVDPPGRFAYLFAVGFVCDAASTPLLVSNLTNILFADAFGLDFLSFARTMALPTLFALTSSAVTLLALFWSALPERYAAGTLAVPGAALRDRQAFITAWLGLAAMAVGYLSASVIHLPVSLAVMPVSTVLLVQAVQRKLLTPRQIFSEGPWGILFFAVGLFVVVVGLYRAGGLQPLVAALEQLSRSGQSFGVGGLVTGLSAIFNNLPAALVVLLGLKSAAAPPHELQRAVYASILGTNIGCKLTPIGSLSTLLWLELLRARGLVIRWGQYLRYAVPLTLIVLFSSLAGL</sequence>
<feature type="transmembrane region" description="Helical" evidence="8">
    <location>
        <begin position="282"/>
        <end position="301"/>
    </location>
</feature>
<gene>
    <name evidence="9" type="primary">arsB</name>
    <name evidence="9" type="ORF">GKIL_2978</name>
</gene>
<feature type="transmembrane region" description="Helical" evidence="8">
    <location>
        <begin position="365"/>
        <end position="389"/>
    </location>
</feature>
<dbReference type="GO" id="GO:0015105">
    <property type="term" value="F:arsenite transmembrane transporter activity"/>
    <property type="evidence" value="ECO:0007669"/>
    <property type="project" value="InterPro"/>
</dbReference>
<evidence type="ECO:0000256" key="8">
    <source>
        <dbReference type="SAM" id="Phobius"/>
    </source>
</evidence>
<dbReference type="InterPro" id="IPR000802">
    <property type="entry name" value="Arsenical_pump_ArsB"/>
</dbReference>
<evidence type="ECO:0000256" key="3">
    <source>
        <dbReference type="ARBA" id="ARBA00022475"/>
    </source>
</evidence>
<comment type="similarity">
    <text evidence="2">Belongs to the ArsB family.</text>
</comment>
<dbReference type="eggNOG" id="COG1055">
    <property type="taxonomic scope" value="Bacteria"/>
</dbReference>
<evidence type="ECO:0000256" key="1">
    <source>
        <dbReference type="ARBA" id="ARBA00004651"/>
    </source>
</evidence>